<sequence length="269" mass="30577">MILPMFSAGCVLSGAWNFRSAPQCFWPMHMYSLAYLSSLTAIWSDWSHIMQCFNSSCHGILKMNPSITQLLPNPQLAQPVVPIQPTKPFHNSACVHQVAKALCLYSRPRLGPNHRIVYQLRTAAGTQASVFGAGSDMDALASVFPKLMHSRRGPKQLKSHFIPIWEQAKCNFSRLQRQLKRSLFRHCCRGRTVKGQVQSAPNFRVASFLLWATFLVFHRERFWGSGHNCEIVRRIVLSYVRLRKFESLNVADSSGHAFSLRIHNNPARV</sequence>
<dbReference type="Gene3D" id="1.10.132.70">
    <property type="match status" value="1"/>
</dbReference>
<name>A0A1Y2HCF2_9FUNG</name>
<keyword evidence="2" id="KW-1185">Reference proteome</keyword>
<dbReference type="AlphaFoldDB" id="A0A1Y2HCF2"/>
<proteinExistence type="predicted"/>
<gene>
    <name evidence="1" type="ORF">BCR44DRAFT_167001</name>
</gene>
<dbReference type="Proteomes" id="UP000193411">
    <property type="component" value="Unassembled WGS sequence"/>
</dbReference>
<evidence type="ECO:0000313" key="1">
    <source>
        <dbReference type="EMBL" id="ORZ31601.1"/>
    </source>
</evidence>
<evidence type="ECO:0000313" key="2">
    <source>
        <dbReference type="Proteomes" id="UP000193411"/>
    </source>
</evidence>
<dbReference type="EMBL" id="MCFL01000057">
    <property type="protein sequence ID" value="ORZ31601.1"/>
    <property type="molecule type" value="Genomic_DNA"/>
</dbReference>
<reference evidence="1 2" key="1">
    <citation type="submission" date="2016-07" db="EMBL/GenBank/DDBJ databases">
        <title>Pervasive Adenine N6-methylation of Active Genes in Fungi.</title>
        <authorList>
            <consortium name="DOE Joint Genome Institute"/>
            <person name="Mondo S.J."/>
            <person name="Dannebaum R.O."/>
            <person name="Kuo R.C."/>
            <person name="Labutti K."/>
            <person name="Haridas S."/>
            <person name="Kuo A."/>
            <person name="Salamov A."/>
            <person name="Ahrendt S.R."/>
            <person name="Lipzen A."/>
            <person name="Sullivan W."/>
            <person name="Andreopoulos W.B."/>
            <person name="Clum A."/>
            <person name="Lindquist E."/>
            <person name="Daum C."/>
            <person name="Ramamoorthy G.K."/>
            <person name="Gryganskyi A."/>
            <person name="Culley D."/>
            <person name="Magnuson J.K."/>
            <person name="James T.Y."/>
            <person name="O'Malley M.A."/>
            <person name="Stajich J.E."/>
            <person name="Spatafora J.W."/>
            <person name="Visel A."/>
            <person name="Grigoriev I.V."/>
        </authorList>
    </citation>
    <scope>NUCLEOTIDE SEQUENCE [LARGE SCALE GENOMIC DNA]</scope>
    <source>
        <strain evidence="1 2">PL171</strain>
    </source>
</reference>
<accession>A0A1Y2HCF2</accession>
<organism evidence="1 2">
    <name type="scientific">Catenaria anguillulae PL171</name>
    <dbReference type="NCBI Taxonomy" id="765915"/>
    <lineage>
        <taxon>Eukaryota</taxon>
        <taxon>Fungi</taxon>
        <taxon>Fungi incertae sedis</taxon>
        <taxon>Blastocladiomycota</taxon>
        <taxon>Blastocladiomycetes</taxon>
        <taxon>Blastocladiales</taxon>
        <taxon>Catenariaceae</taxon>
        <taxon>Catenaria</taxon>
    </lineage>
</organism>
<protein>
    <submittedName>
        <fullName evidence="1">Uncharacterized protein</fullName>
    </submittedName>
</protein>
<comment type="caution">
    <text evidence="1">The sequence shown here is derived from an EMBL/GenBank/DDBJ whole genome shotgun (WGS) entry which is preliminary data.</text>
</comment>